<dbReference type="GO" id="GO:0006897">
    <property type="term" value="P:endocytosis"/>
    <property type="evidence" value="ECO:0007669"/>
    <property type="project" value="TreeGrafter"/>
</dbReference>
<evidence type="ECO:0000256" key="5">
    <source>
        <dbReference type="ARBA" id="ARBA00022989"/>
    </source>
</evidence>
<evidence type="ECO:0000256" key="7">
    <source>
        <dbReference type="ARBA" id="ARBA00023180"/>
    </source>
</evidence>
<evidence type="ECO:0000256" key="3">
    <source>
        <dbReference type="ARBA" id="ARBA00022475"/>
    </source>
</evidence>
<feature type="transmembrane region" description="Helical" evidence="8">
    <location>
        <begin position="892"/>
        <end position="915"/>
    </location>
</feature>
<comment type="similarity">
    <text evidence="2">Belongs to the patched family.</text>
</comment>
<protein>
    <submittedName>
        <fullName evidence="10">Patched family protein</fullName>
    </submittedName>
</protein>
<feature type="transmembrane region" description="Helical" evidence="8">
    <location>
        <begin position="371"/>
        <end position="391"/>
    </location>
</feature>
<feature type="transmembrane region" description="Helical" evidence="8">
    <location>
        <begin position="921"/>
        <end position="948"/>
    </location>
</feature>
<feature type="transmembrane region" description="Helical" evidence="8">
    <location>
        <begin position="589"/>
        <end position="608"/>
    </location>
</feature>
<dbReference type="InterPro" id="IPR000731">
    <property type="entry name" value="SSD"/>
</dbReference>
<keyword evidence="6 8" id="KW-0472">Membrane</keyword>
<keyword evidence="11" id="KW-1185">Reference proteome</keyword>
<accession>W2T4C7</accession>
<evidence type="ECO:0000313" key="10">
    <source>
        <dbReference type="EMBL" id="ETN76870.1"/>
    </source>
</evidence>
<keyword evidence="7" id="KW-0325">Glycoprotein</keyword>
<feature type="transmembrane region" description="Helical" evidence="8">
    <location>
        <begin position="6"/>
        <end position="25"/>
    </location>
</feature>
<evidence type="ECO:0000256" key="8">
    <source>
        <dbReference type="SAM" id="Phobius"/>
    </source>
</evidence>
<dbReference type="Proteomes" id="UP000053676">
    <property type="component" value="Unassembled WGS sequence"/>
</dbReference>
<reference evidence="11" key="1">
    <citation type="journal article" date="2014" name="Nat. Genet.">
        <title>Genome of the human hookworm Necator americanus.</title>
        <authorList>
            <person name="Tang Y.T."/>
            <person name="Gao X."/>
            <person name="Rosa B.A."/>
            <person name="Abubucker S."/>
            <person name="Hallsworth-Pepin K."/>
            <person name="Martin J."/>
            <person name="Tyagi R."/>
            <person name="Heizer E."/>
            <person name="Zhang X."/>
            <person name="Bhonagiri-Palsikar V."/>
            <person name="Minx P."/>
            <person name="Warren W.C."/>
            <person name="Wang Q."/>
            <person name="Zhan B."/>
            <person name="Hotez P.J."/>
            <person name="Sternberg P.W."/>
            <person name="Dougall A."/>
            <person name="Gaze S.T."/>
            <person name="Mulvenna J."/>
            <person name="Sotillo J."/>
            <person name="Ranganathan S."/>
            <person name="Rabelo E.M."/>
            <person name="Wilson R.K."/>
            <person name="Felgner P.L."/>
            <person name="Bethony J."/>
            <person name="Hawdon J.M."/>
            <person name="Gasser R.B."/>
            <person name="Loukas A."/>
            <person name="Mitreva M."/>
        </authorList>
    </citation>
    <scope>NUCLEOTIDE SEQUENCE [LARGE SCALE GENOMIC DNA]</scope>
</reference>
<evidence type="ECO:0000256" key="2">
    <source>
        <dbReference type="ARBA" id="ARBA00005585"/>
    </source>
</evidence>
<evidence type="ECO:0000256" key="6">
    <source>
        <dbReference type="ARBA" id="ARBA00023136"/>
    </source>
</evidence>
<dbReference type="InterPro" id="IPR003392">
    <property type="entry name" value="PTHD_SSD"/>
</dbReference>
<feature type="transmembrane region" description="Helical" evidence="8">
    <location>
        <begin position="411"/>
        <end position="431"/>
    </location>
</feature>
<keyword evidence="4 8" id="KW-0812">Transmembrane</keyword>
<feature type="transmembrane region" description="Helical" evidence="8">
    <location>
        <begin position="437"/>
        <end position="465"/>
    </location>
</feature>
<dbReference type="EMBL" id="KI660201">
    <property type="protein sequence ID" value="ETN76870.1"/>
    <property type="molecule type" value="Genomic_DNA"/>
</dbReference>
<name>W2T4C7_NECAM</name>
<dbReference type="PROSITE" id="PS50156">
    <property type="entry name" value="SSD"/>
    <property type="match status" value="1"/>
</dbReference>
<dbReference type="FunFam" id="1.20.1640.10:FF:000013">
    <property type="entry name" value="PaTched Related family"/>
    <property type="match status" value="1"/>
</dbReference>
<sequence length="957" mass="108319">MFMKVILNPIFMKVLPTIAALDNFLRIDHYRIPSMSVLSLEPLIRRFFEAWGPISYRFKWPLFILPLLLTVGLSFGFLRLDTLRVDDPAYVFTPSDARWRKELRAFSENWPLNENKFLPGKSFETKRFVNVLIRARDGGSVLRDEVLKEIQVLNQWISNNISVPTDDGRFNLTYQDLCLSYDWVCGGNEHIDMLLQRNKIGHFLDLSYPRGGNKDTPVYLGTVLGDVELFRENNTVKSAKITQLFYFLKQEQSIVRRYSSEFSYAVERFFLHYYKSNIITISFAHYQSLQDGLGENAERFAPNFVVSFTTLAIYALVSAFCFKPKPHHGIDWVRSKPWLACAGLSTTLMSILCGFGSLMFMGVSYNVINTIIPFLIIAIGIDDMFIMSACWEQSDERQSVPVRMSQTLSHAGVAVTITNVTDIMSFAIGCITDLPGIQLFCLYACVSVAYCYLFQITFFCGFMAISGDLEREKRHCLFFYKTVGSISIAELNRSHKEETVFPANFRKFQRTKSTNVPKNCPESSPDASFYSGRSISTGSDKAHATPPPAYQHVVQNGDNKFGRNITLKEPNGIVKWLGETYGPFILTNFVRSMAAVLFLIYIVGAYYGCINFREGLNPGNLVTKDHYISQYFEDIKSFWKSGPQLHVAVLNPPDLVSSKARNQLLSTVAAFENTEYTMGREGTVFFLVEYLNYLDQLNVELEDTPKLWHQKLRSWLKYTGGAAQWASDINFNDTTNAIEAFRFCIAMKKIVEPNHHKLAAKLMRDIADAQPFKVIVYYEAFPFADQYLIILPAMVFNVVISLLCMTVVSLLMVPSLPSGFIIFLSIVSINIGVFGYMTLWGVNLDAVSMISIIMSIGFAVDLSGHIVYAFVTSHGDTNQRVIGALEALGWPIFQGASSTIAGITILYTVDAYIILVFFKTIWLTMVIGAVHGLFFIPVFLSIFPVGFFRIPKSSELH</sequence>
<dbReference type="Pfam" id="PF02460">
    <property type="entry name" value="Patched"/>
    <property type="match status" value="1"/>
</dbReference>
<comment type="subcellular location">
    <subcellularLocation>
        <location evidence="1">Cell membrane</location>
        <topology evidence="1">Multi-pass membrane protein</topology>
    </subcellularLocation>
</comment>
<dbReference type="KEGG" id="nai:NECAME_03299"/>
<keyword evidence="3" id="KW-1003">Cell membrane</keyword>
<dbReference type="PANTHER" id="PTHR10796:SF193">
    <property type="entry name" value="SSD DOMAIN-CONTAINING PROTEIN"/>
    <property type="match status" value="1"/>
</dbReference>
<evidence type="ECO:0000256" key="1">
    <source>
        <dbReference type="ARBA" id="ARBA00004651"/>
    </source>
</evidence>
<feature type="transmembrane region" description="Helical" evidence="8">
    <location>
        <begin position="787"/>
        <end position="813"/>
    </location>
</feature>
<feature type="transmembrane region" description="Helical" evidence="8">
    <location>
        <begin position="820"/>
        <end position="840"/>
    </location>
</feature>
<feature type="transmembrane region" description="Helical" evidence="8">
    <location>
        <begin position="60"/>
        <end position="78"/>
    </location>
</feature>
<evidence type="ECO:0000259" key="9">
    <source>
        <dbReference type="PROSITE" id="PS50156"/>
    </source>
</evidence>
<evidence type="ECO:0000256" key="4">
    <source>
        <dbReference type="ARBA" id="ARBA00022692"/>
    </source>
</evidence>
<dbReference type="Gene3D" id="1.20.1640.10">
    <property type="entry name" value="Multidrug efflux transporter AcrB transmembrane domain"/>
    <property type="match status" value="2"/>
</dbReference>
<feature type="domain" description="SSD" evidence="9">
    <location>
        <begin position="300"/>
        <end position="465"/>
    </location>
</feature>
<dbReference type="OrthoDB" id="6510177at2759"/>
<dbReference type="GO" id="GO:0005886">
    <property type="term" value="C:plasma membrane"/>
    <property type="evidence" value="ECO:0007669"/>
    <property type="project" value="UniProtKB-SubCell"/>
</dbReference>
<dbReference type="GO" id="GO:0018996">
    <property type="term" value="P:molting cycle, collagen and cuticulin-based cuticle"/>
    <property type="evidence" value="ECO:0007669"/>
    <property type="project" value="TreeGrafter"/>
</dbReference>
<dbReference type="AlphaFoldDB" id="W2T4C7"/>
<dbReference type="SUPFAM" id="SSF82866">
    <property type="entry name" value="Multidrug efflux transporter AcrB transmembrane domain"/>
    <property type="match status" value="2"/>
</dbReference>
<evidence type="ECO:0000313" key="11">
    <source>
        <dbReference type="Proteomes" id="UP000053676"/>
    </source>
</evidence>
<feature type="transmembrane region" description="Helical" evidence="8">
    <location>
        <begin position="846"/>
        <end position="871"/>
    </location>
</feature>
<organism evidence="10 11">
    <name type="scientific">Necator americanus</name>
    <name type="common">Human hookworm</name>
    <dbReference type="NCBI Taxonomy" id="51031"/>
    <lineage>
        <taxon>Eukaryota</taxon>
        <taxon>Metazoa</taxon>
        <taxon>Ecdysozoa</taxon>
        <taxon>Nematoda</taxon>
        <taxon>Chromadorea</taxon>
        <taxon>Rhabditida</taxon>
        <taxon>Rhabditina</taxon>
        <taxon>Rhabditomorpha</taxon>
        <taxon>Strongyloidea</taxon>
        <taxon>Ancylostomatidae</taxon>
        <taxon>Bunostominae</taxon>
        <taxon>Necator</taxon>
    </lineage>
</organism>
<dbReference type="OMA" id="THSNPIE"/>
<keyword evidence="5 8" id="KW-1133">Transmembrane helix</keyword>
<dbReference type="PANTHER" id="PTHR10796">
    <property type="entry name" value="PATCHED-RELATED"/>
    <property type="match status" value="1"/>
</dbReference>
<feature type="transmembrane region" description="Helical" evidence="8">
    <location>
        <begin position="300"/>
        <end position="317"/>
    </location>
</feature>
<dbReference type="InterPro" id="IPR051697">
    <property type="entry name" value="Patched_domain-protein"/>
</dbReference>
<dbReference type="FunFam" id="1.20.1640.10:FF:000047">
    <property type="entry name" value="PaTched Related family"/>
    <property type="match status" value="1"/>
</dbReference>
<gene>
    <name evidence="10" type="ORF">NECAME_03299</name>
</gene>
<proteinExistence type="inferred from homology"/>
<feature type="transmembrane region" description="Helical" evidence="8">
    <location>
        <begin position="338"/>
        <end position="365"/>
    </location>
</feature>
<dbReference type="GO" id="GO:0030659">
    <property type="term" value="C:cytoplasmic vesicle membrane"/>
    <property type="evidence" value="ECO:0007669"/>
    <property type="project" value="TreeGrafter"/>
</dbReference>